<keyword evidence="7 16" id="KW-0732">Signal</keyword>
<keyword evidence="4" id="KW-1134">Transmembrane beta strand</keyword>
<evidence type="ECO:0000256" key="15">
    <source>
        <dbReference type="SAM" id="MobiDB-lite"/>
    </source>
</evidence>
<protein>
    <recommendedName>
        <fullName evidence="21">Polysaccharide export protein</fullName>
    </recommendedName>
</protein>
<dbReference type="AlphaFoldDB" id="A0A7C3UWH1"/>
<keyword evidence="9" id="KW-0406">Ion transport</keyword>
<keyword evidence="14" id="KW-0449">Lipoprotein</keyword>
<dbReference type="GO" id="GO:0006811">
    <property type="term" value="P:monoatomic ion transport"/>
    <property type="evidence" value="ECO:0007669"/>
    <property type="project" value="UniProtKB-KW"/>
</dbReference>
<evidence type="ECO:0008006" key="21">
    <source>
        <dbReference type="Google" id="ProtNLM"/>
    </source>
</evidence>
<feature type="domain" description="Polysaccharide export protein N-terminal" evidence="17">
    <location>
        <begin position="53"/>
        <end position="129"/>
    </location>
</feature>
<accession>A0A7C3UWH1</accession>
<evidence type="ECO:0000256" key="12">
    <source>
        <dbReference type="ARBA" id="ARBA00023139"/>
    </source>
</evidence>
<comment type="similarity">
    <text evidence="2">Belongs to the BexD/CtrA/VexA family.</text>
</comment>
<dbReference type="Pfam" id="PF02563">
    <property type="entry name" value="Poly_export"/>
    <property type="match status" value="1"/>
</dbReference>
<organism evidence="20">
    <name type="scientific">Desulfobacca acetoxidans</name>
    <dbReference type="NCBI Taxonomy" id="60893"/>
    <lineage>
        <taxon>Bacteria</taxon>
        <taxon>Pseudomonadati</taxon>
        <taxon>Thermodesulfobacteriota</taxon>
        <taxon>Desulfobaccia</taxon>
        <taxon>Desulfobaccales</taxon>
        <taxon>Desulfobaccaceae</taxon>
        <taxon>Desulfobacca</taxon>
    </lineage>
</organism>
<dbReference type="Gene3D" id="3.10.560.10">
    <property type="entry name" value="Outer membrane lipoprotein wza domain like"/>
    <property type="match status" value="2"/>
</dbReference>
<evidence type="ECO:0000256" key="7">
    <source>
        <dbReference type="ARBA" id="ARBA00022729"/>
    </source>
</evidence>
<evidence type="ECO:0000256" key="14">
    <source>
        <dbReference type="ARBA" id="ARBA00023288"/>
    </source>
</evidence>
<keyword evidence="10" id="KW-0626">Porin</keyword>
<dbReference type="GO" id="GO:0009279">
    <property type="term" value="C:cell outer membrane"/>
    <property type="evidence" value="ECO:0007669"/>
    <property type="project" value="UniProtKB-SubCell"/>
</dbReference>
<dbReference type="GO" id="GO:0046930">
    <property type="term" value="C:pore complex"/>
    <property type="evidence" value="ECO:0007669"/>
    <property type="project" value="UniProtKB-KW"/>
</dbReference>
<dbReference type="InterPro" id="IPR003715">
    <property type="entry name" value="Poly_export_N"/>
</dbReference>
<gene>
    <name evidence="20" type="ORF">ENW96_02460</name>
</gene>
<evidence type="ECO:0000256" key="8">
    <source>
        <dbReference type="ARBA" id="ARBA00023047"/>
    </source>
</evidence>
<dbReference type="Pfam" id="PF22461">
    <property type="entry name" value="SLBB_2"/>
    <property type="match status" value="1"/>
</dbReference>
<evidence type="ECO:0000256" key="6">
    <source>
        <dbReference type="ARBA" id="ARBA00022692"/>
    </source>
</evidence>
<dbReference type="GO" id="GO:0015159">
    <property type="term" value="F:polysaccharide transmembrane transporter activity"/>
    <property type="evidence" value="ECO:0007669"/>
    <property type="project" value="InterPro"/>
</dbReference>
<evidence type="ECO:0000259" key="19">
    <source>
        <dbReference type="Pfam" id="PF22461"/>
    </source>
</evidence>
<dbReference type="PANTHER" id="PTHR33619">
    <property type="entry name" value="POLYSACCHARIDE EXPORT PROTEIN GFCE-RELATED"/>
    <property type="match status" value="1"/>
</dbReference>
<keyword evidence="12" id="KW-0564">Palmitate</keyword>
<dbReference type="EMBL" id="DTMF01000063">
    <property type="protein sequence ID" value="HGF33236.1"/>
    <property type="molecule type" value="Genomic_DNA"/>
</dbReference>
<evidence type="ECO:0000256" key="11">
    <source>
        <dbReference type="ARBA" id="ARBA00023136"/>
    </source>
</evidence>
<sequence length="331" mass="35034">MQATYLRSMLLALAVSLGVALQSGADQCPAQTGRSGPEGDTRLQTQSSRAGAAAPSDYLVGPEDLLEVKIYGQDDLNREVRVNGEGEITLPLVGVVKVAGLSPKSIEQRLRAAYGDNYLKSPQITLTVKEYRHQRVSVTGAVEKPGYYDLIGPRRLLEVLAMAGGLAGKAGDAKAADVVHVIRGQGTSPTLVIDLRRLQEQGDSSLNIPIQNGDVVHVPFAGNAYVLGGVRNPGCVAVRDNLTLSQALALAGGADPVLATNQINIMRLDQNGNPLTITAHLDKVLSRREADVPLKDNDVVVVNIGPVKKSLYVFKHLMPGTSVSGTARLAP</sequence>
<dbReference type="InterPro" id="IPR049712">
    <property type="entry name" value="Poly_export"/>
</dbReference>
<evidence type="ECO:0000259" key="17">
    <source>
        <dbReference type="Pfam" id="PF02563"/>
    </source>
</evidence>
<evidence type="ECO:0000313" key="20">
    <source>
        <dbReference type="EMBL" id="HGF33236.1"/>
    </source>
</evidence>
<evidence type="ECO:0000259" key="18">
    <source>
        <dbReference type="Pfam" id="PF10531"/>
    </source>
</evidence>
<evidence type="ECO:0000256" key="1">
    <source>
        <dbReference type="ARBA" id="ARBA00004571"/>
    </source>
</evidence>
<name>A0A7C3UWH1_9BACT</name>
<comment type="subcellular location">
    <subcellularLocation>
        <location evidence="1">Cell outer membrane</location>
        <topology evidence="1">Multi-pass membrane protein</topology>
    </subcellularLocation>
</comment>
<keyword evidence="3" id="KW-0813">Transport</keyword>
<evidence type="ECO:0000256" key="5">
    <source>
        <dbReference type="ARBA" id="ARBA00022597"/>
    </source>
</evidence>
<evidence type="ECO:0000256" key="4">
    <source>
        <dbReference type="ARBA" id="ARBA00022452"/>
    </source>
</evidence>
<evidence type="ECO:0000256" key="2">
    <source>
        <dbReference type="ARBA" id="ARBA00009450"/>
    </source>
</evidence>
<evidence type="ECO:0000256" key="3">
    <source>
        <dbReference type="ARBA" id="ARBA00022448"/>
    </source>
</evidence>
<keyword evidence="8" id="KW-0625">Polysaccharide transport</keyword>
<feature type="signal peptide" evidence="16">
    <location>
        <begin position="1"/>
        <end position="25"/>
    </location>
</feature>
<keyword evidence="11" id="KW-0472">Membrane</keyword>
<proteinExistence type="inferred from homology"/>
<feature type="region of interest" description="Disordered" evidence="15">
    <location>
        <begin position="27"/>
        <end position="55"/>
    </location>
</feature>
<reference evidence="20" key="1">
    <citation type="journal article" date="2020" name="mSystems">
        <title>Genome- and Community-Level Interaction Insights into Carbon Utilization and Element Cycling Functions of Hydrothermarchaeota in Hydrothermal Sediment.</title>
        <authorList>
            <person name="Zhou Z."/>
            <person name="Liu Y."/>
            <person name="Xu W."/>
            <person name="Pan J."/>
            <person name="Luo Z.H."/>
            <person name="Li M."/>
        </authorList>
    </citation>
    <scope>NUCLEOTIDE SEQUENCE [LARGE SCALE GENOMIC DNA]</scope>
    <source>
        <strain evidence="20">SpSt-897</strain>
    </source>
</reference>
<dbReference type="InterPro" id="IPR054765">
    <property type="entry name" value="SLBB_dom"/>
</dbReference>
<keyword evidence="13" id="KW-0998">Cell outer membrane</keyword>
<dbReference type="Pfam" id="PF10531">
    <property type="entry name" value="SLBB"/>
    <property type="match status" value="1"/>
</dbReference>
<feature type="domain" description="SLBB" evidence="19">
    <location>
        <begin position="134"/>
        <end position="218"/>
    </location>
</feature>
<evidence type="ECO:0000256" key="9">
    <source>
        <dbReference type="ARBA" id="ARBA00023065"/>
    </source>
</evidence>
<feature type="domain" description="Soluble ligand binding" evidence="18">
    <location>
        <begin position="224"/>
        <end position="274"/>
    </location>
</feature>
<comment type="caution">
    <text evidence="20">The sequence shown here is derived from an EMBL/GenBank/DDBJ whole genome shotgun (WGS) entry which is preliminary data.</text>
</comment>
<evidence type="ECO:0000256" key="10">
    <source>
        <dbReference type="ARBA" id="ARBA00023114"/>
    </source>
</evidence>
<keyword evidence="5" id="KW-0762">Sugar transport</keyword>
<dbReference type="InterPro" id="IPR019554">
    <property type="entry name" value="Soluble_ligand-bd"/>
</dbReference>
<feature type="chain" id="PRO_5027633473" description="Polysaccharide export protein" evidence="16">
    <location>
        <begin position="26"/>
        <end position="331"/>
    </location>
</feature>
<keyword evidence="6" id="KW-0812">Transmembrane</keyword>
<evidence type="ECO:0000256" key="16">
    <source>
        <dbReference type="SAM" id="SignalP"/>
    </source>
</evidence>
<evidence type="ECO:0000256" key="13">
    <source>
        <dbReference type="ARBA" id="ARBA00023237"/>
    </source>
</evidence>
<dbReference type="GO" id="GO:0015288">
    <property type="term" value="F:porin activity"/>
    <property type="evidence" value="ECO:0007669"/>
    <property type="project" value="UniProtKB-KW"/>
</dbReference>
<dbReference type="PANTHER" id="PTHR33619:SF3">
    <property type="entry name" value="POLYSACCHARIDE EXPORT PROTEIN GFCE-RELATED"/>
    <property type="match status" value="1"/>
</dbReference>